<evidence type="ECO:0000313" key="1">
    <source>
        <dbReference type="EMBL" id="QNH54541.1"/>
    </source>
</evidence>
<sequence>MKKNDLVLIGALLLLCGIGAIFFFTHADSEARHAVITQNNVELYDIPLTGHTGTEEIRISDEDGENIIRIEGETIAVIDADCPDLVCVHTGAASKKGDVIACLPHKLLIEVK</sequence>
<dbReference type="EMBL" id="CP060204">
    <property type="protein sequence ID" value="QNH54541.1"/>
    <property type="molecule type" value="Genomic_DNA"/>
</dbReference>
<dbReference type="Proteomes" id="UP000515480">
    <property type="component" value="Chromosome"/>
</dbReference>
<dbReference type="KEGG" id="stim:H1B31_00755"/>
<keyword evidence="2" id="KW-1185">Reference proteome</keyword>
<dbReference type="Gene3D" id="2.60.320.10">
    <property type="entry name" value="N-utilization substance G protein NusG, insert domain"/>
    <property type="match status" value="1"/>
</dbReference>
<dbReference type="InterPro" id="IPR038690">
    <property type="entry name" value="NusG_2_sf"/>
</dbReference>
<dbReference type="RefSeq" id="WP_185980509.1">
    <property type="nucleotide sequence ID" value="NZ_CP060204.1"/>
</dbReference>
<dbReference type="CDD" id="cd09911">
    <property type="entry name" value="Lin0431_like"/>
    <property type="match status" value="1"/>
</dbReference>
<name>A0A7G7VK98_9FIRM</name>
<dbReference type="Pfam" id="PF07009">
    <property type="entry name" value="NusG_II"/>
    <property type="match status" value="1"/>
</dbReference>
<evidence type="ECO:0000313" key="2">
    <source>
        <dbReference type="Proteomes" id="UP000515480"/>
    </source>
</evidence>
<gene>
    <name evidence="1" type="ORF">H1B31_00755</name>
</gene>
<reference evidence="1 2" key="1">
    <citation type="submission" date="2020-07" db="EMBL/GenBank/DDBJ databases">
        <title>Complete genome and description of Selenomonas timonensis sp. nov., a new bacterium isolated from a gingivitis subject.</title>
        <authorList>
            <person name="Antezack A."/>
        </authorList>
    </citation>
    <scope>NUCLEOTIDE SEQUENCE [LARGE SCALE GENOMIC DNA]</scope>
    <source>
        <strain evidence="1 2">Marseille-Q3039</strain>
    </source>
</reference>
<dbReference type="AlphaFoldDB" id="A0A7G7VK98"/>
<protein>
    <submittedName>
        <fullName evidence="1">NusG domain II-containing protein</fullName>
    </submittedName>
</protein>
<proteinExistence type="predicted"/>
<organism evidence="1 2">
    <name type="scientific">Selenomonas timonae</name>
    <dbReference type="NCBI Taxonomy" id="2754044"/>
    <lineage>
        <taxon>Bacteria</taxon>
        <taxon>Bacillati</taxon>
        <taxon>Bacillota</taxon>
        <taxon>Negativicutes</taxon>
        <taxon>Selenomonadales</taxon>
        <taxon>Selenomonadaceae</taxon>
        <taxon>Selenomonas</taxon>
    </lineage>
</organism>
<accession>A0A7G7VK98</accession>